<evidence type="ECO:0000313" key="4">
    <source>
        <dbReference type="Proteomes" id="UP000039865"/>
    </source>
</evidence>
<feature type="region of interest" description="Disordered" evidence="2">
    <location>
        <begin position="37"/>
        <end position="103"/>
    </location>
</feature>
<feature type="region of interest" description="Disordered" evidence="2">
    <location>
        <begin position="729"/>
        <end position="759"/>
    </location>
</feature>
<sequence>MLEKKKQSRNIANRFTNQVLNHSQSYKQLSQYQIHTQQSTKSSVIGSQKNVQQQTRPSMQPSLGQNETKSILKQNSHSNLNNVTSSTYNQTNTPRNQSLYSQNFGFNPQLKKQNKLYQSTANNNYIYCNQNELYQDIQSKEEGQQLQYKYLSQQSNSNNIPLNERAKKLLLTCLIQMGKSYDKKTKFLSQFEYFQGDMLESELFNFLKQCILHQSLNYEFTQEQLKTERKYLSHFRTIIFEQRQLIDKMKNTNVMLLRELKDLKQVLKECRTNLEQSNQNSEILEKIQLFQGISHVENDFESFLKEDDNIQARVLFDENNPNSQNILGNICHESNVMYVNKVFDTGSLQCKDACFSFNQESNIHYHNSEQARSTQNMTQLIQLHRIKNSSQQSRYLNEPPQMNYSFSQNSSFVGDKTQRQEIHVEILCNPKIIRKTQVKQPQTQYQIQSNRPVMVIQDEEEQTRFIAQGSTILQNEEDDATILNEFEESPDRFGLLRARSLDHKEIRSSTPLKSIMNLNSPKNLYEIGKKPRLSIESIQEHMEFLEKSLDKRLTLTDITSPILSQNNKPISQKAMKQFALDFKENINHDKINLRLSKSPGKQLTLSQILLGSNSLQSLTTKNASQHYYNSKLTFNKRHSLNQFKPKPQQNSTISQMQMLSSSGNTSNKQQNSLNIMTMETSKGGDDLDRVDEILLDQNFVSVGSGQSPRDALLQARMIQLIQQEISTPQFGSPRHHEGQNGQTGLSNQNNMLKFKGLRR</sequence>
<keyword evidence="4" id="KW-1185">Reference proteome</keyword>
<dbReference type="EMBL" id="CCKQ01011288">
    <property type="protein sequence ID" value="CDW82829.1"/>
    <property type="molecule type" value="Genomic_DNA"/>
</dbReference>
<keyword evidence="1" id="KW-0175">Coiled coil</keyword>
<evidence type="ECO:0000256" key="2">
    <source>
        <dbReference type="SAM" id="MobiDB-lite"/>
    </source>
</evidence>
<accession>A0A078AKU8</accession>
<proteinExistence type="predicted"/>
<gene>
    <name evidence="3" type="primary">Contig339.g371</name>
    <name evidence="3" type="ORF">STYLEM_11864</name>
</gene>
<protein>
    <submittedName>
        <fullName evidence="3">Uncharacterized protein</fullName>
    </submittedName>
</protein>
<reference evidence="3 4" key="1">
    <citation type="submission" date="2014-06" db="EMBL/GenBank/DDBJ databases">
        <authorList>
            <person name="Swart Estienne"/>
        </authorList>
    </citation>
    <scope>NUCLEOTIDE SEQUENCE [LARGE SCALE GENOMIC DNA]</scope>
    <source>
        <strain evidence="3 4">130c</strain>
    </source>
</reference>
<feature type="coiled-coil region" evidence="1">
    <location>
        <begin position="246"/>
        <end position="287"/>
    </location>
</feature>
<organism evidence="3 4">
    <name type="scientific">Stylonychia lemnae</name>
    <name type="common">Ciliate</name>
    <dbReference type="NCBI Taxonomy" id="5949"/>
    <lineage>
        <taxon>Eukaryota</taxon>
        <taxon>Sar</taxon>
        <taxon>Alveolata</taxon>
        <taxon>Ciliophora</taxon>
        <taxon>Intramacronucleata</taxon>
        <taxon>Spirotrichea</taxon>
        <taxon>Stichotrichia</taxon>
        <taxon>Sporadotrichida</taxon>
        <taxon>Oxytrichidae</taxon>
        <taxon>Stylonychinae</taxon>
        <taxon>Stylonychia</taxon>
    </lineage>
</organism>
<evidence type="ECO:0000256" key="1">
    <source>
        <dbReference type="SAM" id="Coils"/>
    </source>
</evidence>
<name>A0A078AKU8_STYLE</name>
<dbReference type="Proteomes" id="UP000039865">
    <property type="component" value="Unassembled WGS sequence"/>
</dbReference>
<dbReference type="InParanoid" id="A0A078AKU8"/>
<feature type="compositionally biased region" description="Polar residues" evidence="2">
    <location>
        <begin position="739"/>
        <end position="751"/>
    </location>
</feature>
<evidence type="ECO:0000313" key="3">
    <source>
        <dbReference type="EMBL" id="CDW82829.1"/>
    </source>
</evidence>
<dbReference type="AlphaFoldDB" id="A0A078AKU8"/>